<dbReference type="RefSeq" id="XP_067475879.1">
    <property type="nucleotide sequence ID" value="XM_067618516.1"/>
</dbReference>
<evidence type="ECO:0000256" key="4">
    <source>
        <dbReference type="ARBA" id="ARBA00022566"/>
    </source>
</evidence>
<dbReference type="GO" id="GO:0030552">
    <property type="term" value="F:cAMP binding"/>
    <property type="evidence" value="ECO:0007669"/>
    <property type="project" value="UniProtKB-KW"/>
</dbReference>
<evidence type="ECO:0000313" key="14">
    <source>
        <dbReference type="Proteomes" id="UP000184499"/>
    </source>
</evidence>
<dbReference type="InterPro" id="IPR014710">
    <property type="entry name" value="RmlC-like_jellyroll"/>
</dbReference>
<dbReference type="GO" id="GO:0004862">
    <property type="term" value="F:cAMP-dependent protein kinase inhibitor activity"/>
    <property type="evidence" value="ECO:0007669"/>
    <property type="project" value="TreeGrafter"/>
</dbReference>
<evidence type="ECO:0000259" key="12">
    <source>
        <dbReference type="PROSITE" id="PS50042"/>
    </source>
</evidence>
<dbReference type="InterPro" id="IPR012198">
    <property type="entry name" value="cAMP_dep_PK_reg_su"/>
</dbReference>
<keyword evidence="4 9" id="KW-0116">cAMP-binding</keyword>
<dbReference type="GO" id="GO:0005829">
    <property type="term" value="C:cytosol"/>
    <property type="evidence" value="ECO:0007669"/>
    <property type="project" value="TreeGrafter"/>
</dbReference>
<dbReference type="InterPro" id="IPR050503">
    <property type="entry name" value="cAMP-dep_PK_reg_su-like"/>
</dbReference>
<evidence type="ECO:0000256" key="1">
    <source>
        <dbReference type="ARBA" id="ARBA00005753"/>
    </source>
</evidence>
<dbReference type="OMA" id="MMGPLEQ"/>
<dbReference type="GO" id="GO:0005952">
    <property type="term" value="C:cAMP-dependent protein kinase complex"/>
    <property type="evidence" value="ECO:0007669"/>
    <property type="project" value="InterPro"/>
</dbReference>
<reference evidence="14" key="1">
    <citation type="journal article" date="2017" name="Genome Biol.">
        <title>Comparative genomics reveals high biological diversity and specific adaptations in the industrially and medically important fungal genus Aspergillus.</title>
        <authorList>
            <person name="de Vries R.P."/>
            <person name="Riley R."/>
            <person name="Wiebenga A."/>
            <person name="Aguilar-Osorio G."/>
            <person name="Amillis S."/>
            <person name="Uchima C.A."/>
            <person name="Anderluh G."/>
            <person name="Asadollahi M."/>
            <person name="Askin M."/>
            <person name="Barry K."/>
            <person name="Battaglia E."/>
            <person name="Bayram O."/>
            <person name="Benocci T."/>
            <person name="Braus-Stromeyer S.A."/>
            <person name="Caldana C."/>
            <person name="Canovas D."/>
            <person name="Cerqueira G.C."/>
            <person name="Chen F."/>
            <person name="Chen W."/>
            <person name="Choi C."/>
            <person name="Clum A."/>
            <person name="Dos Santos R.A."/>
            <person name="Damasio A.R."/>
            <person name="Diallinas G."/>
            <person name="Emri T."/>
            <person name="Fekete E."/>
            <person name="Flipphi M."/>
            <person name="Freyberg S."/>
            <person name="Gallo A."/>
            <person name="Gournas C."/>
            <person name="Habgood R."/>
            <person name="Hainaut M."/>
            <person name="Harispe M.L."/>
            <person name="Henrissat B."/>
            <person name="Hilden K.S."/>
            <person name="Hope R."/>
            <person name="Hossain A."/>
            <person name="Karabika E."/>
            <person name="Karaffa L."/>
            <person name="Karanyi Z."/>
            <person name="Krasevec N."/>
            <person name="Kuo A."/>
            <person name="Kusch H."/>
            <person name="LaButti K."/>
            <person name="Lagendijk E.L."/>
            <person name="Lapidus A."/>
            <person name="Levasseur A."/>
            <person name="Lindquist E."/>
            <person name="Lipzen A."/>
            <person name="Logrieco A.F."/>
            <person name="MacCabe A."/>
            <person name="Maekelae M.R."/>
            <person name="Malavazi I."/>
            <person name="Melin P."/>
            <person name="Meyer V."/>
            <person name="Mielnichuk N."/>
            <person name="Miskei M."/>
            <person name="Molnar A.P."/>
            <person name="Mule G."/>
            <person name="Ngan C.Y."/>
            <person name="Orejas M."/>
            <person name="Orosz E."/>
            <person name="Ouedraogo J.P."/>
            <person name="Overkamp K.M."/>
            <person name="Park H.-S."/>
            <person name="Perrone G."/>
            <person name="Piumi F."/>
            <person name="Punt P.J."/>
            <person name="Ram A.F."/>
            <person name="Ramon A."/>
            <person name="Rauscher S."/>
            <person name="Record E."/>
            <person name="Riano-Pachon D.M."/>
            <person name="Robert V."/>
            <person name="Roehrig J."/>
            <person name="Ruller R."/>
            <person name="Salamov A."/>
            <person name="Salih N.S."/>
            <person name="Samson R.A."/>
            <person name="Sandor E."/>
            <person name="Sanguinetti M."/>
            <person name="Schuetze T."/>
            <person name="Sepcic K."/>
            <person name="Shelest E."/>
            <person name="Sherlock G."/>
            <person name="Sophianopoulou V."/>
            <person name="Squina F.M."/>
            <person name="Sun H."/>
            <person name="Susca A."/>
            <person name="Todd R.B."/>
            <person name="Tsang A."/>
            <person name="Unkles S.E."/>
            <person name="van de Wiele N."/>
            <person name="van Rossen-Uffink D."/>
            <person name="Oliveira J.V."/>
            <person name="Vesth T.C."/>
            <person name="Visser J."/>
            <person name="Yu J.-H."/>
            <person name="Zhou M."/>
            <person name="Andersen M.R."/>
            <person name="Archer D.B."/>
            <person name="Baker S.E."/>
            <person name="Benoit I."/>
            <person name="Brakhage A.A."/>
            <person name="Braus G.H."/>
            <person name="Fischer R."/>
            <person name="Frisvad J.C."/>
            <person name="Goldman G.H."/>
            <person name="Houbraken J."/>
            <person name="Oakley B."/>
            <person name="Pocsi I."/>
            <person name="Scazzocchio C."/>
            <person name="Seiboth B."/>
            <person name="vanKuyk P.A."/>
            <person name="Wortman J."/>
            <person name="Dyer P.S."/>
            <person name="Grigoriev I.V."/>
        </authorList>
    </citation>
    <scope>NUCLEOTIDE SEQUENCE [LARGE SCALE GENOMIC DNA]</scope>
    <source>
        <strain evidence="14">CBS 101740 / IMI 381727 / IBT 21946</strain>
    </source>
</reference>
<evidence type="ECO:0000256" key="11">
    <source>
        <dbReference type="SAM" id="MobiDB-lite"/>
    </source>
</evidence>
<comment type="similarity">
    <text evidence="1 9">Belongs to the cAMP-dependent kinase regulatory chain family.</text>
</comment>
<keyword evidence="5" id="KW-0677">Repeat</keyword>
<sequence>MPGRIGAANCSHAGDLPTSAPEERPEVSGPISFQDPFPLCPQASALPGTGGNRVTSPYSSPYISPRRNSVSAESFVPGQQSFPNNSLPKTEEQAQLLMRAVKEVFLFSALDKEQLAQVLNAFVEKVVPSKGTIVITQGDIGDNFYIVEKGTFDFYINPASTVPTATPSTIGAKHGSAHPGDFFGELALLYNAPRAATIISTEPDCLLWALDGVSFRCIMAESAFARRQVHTSFLERIPLLAGLSRRQRSRIAEALQTRRYRAGETIIRQGDLGSDFFLLVSGEARAYKAGLIGSVKTYTRGGWFGERAFRKNAPRAASIMSVTDVIVAVLDREAFGRLLGPVEEIMRSTTYEGVVDDEVLRTG</sequence>
<feature type="binding site" evidence="10">
    <location>
        <position position="194"/>
    </location>
    <ligand>
        <name>3',5'-cyclic AMP</name>
        <dbReference type="ChEBI" id="CHEBI:58165"/>
        <label>1</label>
    </ligand>
</feature>
<evidence type="ECO:0000256" key="5">
    <source>
        <dbReference type="ARBA" id="ARBA00022737"/>
    </source>
</evidence>
<accession>A0A1L9UAA8</accession>
<evidence type="ECO:0000313" key="13">
    <source>
        <dbReference type="EMBL" id="OJJ68630.1"/>
    </source>
</evidence>
<dbReference type="PROSITE" id="PS00889">
    <property type="entry name" value="CNMP_BINDING_2"/>
    <property type="match status" value="1"/>
</dbReference>
<feature type="binding site" evidence="10">
    <location>
        <position position="185"/>
    </location>
    <ligand>
        <name>3',5'-cyclic AMP</name>
        <dbReference type="ChEBI" id="CHEBI:58165"/>
        <label>1</label>
    </ligand>
</feature>
<dbReference type="Proteomes" id="UP000184499">
    <property type="component" value="Unassembled WGS sequence"/>
</dbReference>
<evidence type="ECO:0000256" key="6">
    <source>
        <dbReference type="ARBA" id="ARBA00022741"/>
    </source>
</evidence>
<dbReference type="Gene3D" id="2.60.120.10">
    <property type="entry name" value="Jelly Rolls"/>
    <property type="match status" value="2"/>
</dbReference>
<dbReference type="SMART" id="SM00100">
    <property type="entry name" value="cNMP"/>
    <property type="match status" value="2"/>
</dbReference>
<keyword evidence="14" id="KW-1185">Reference proteome</keyword>
<dbReference type="STRING" id="767769.A0A1L9UAA8"/>
<evidence type="ECO:0000256" key="9">
    <source>
        <dbReference type="PIRNR" id="PIRNR000548"/>
    </source>
</evidence>
<dbReference type="EMBL" id="KV878690">
    <property type="protein sequence ID" value="OJJ68630.1"/>
    <property type="molecule type" value="Genomic_DNA"/>
</dbReference>
<dbReference type="InterPro" id="IPR018490">
    <property type="entry name" value="cNMP-bd_dom_sf"/>
</dbReference>
<feature type="domain" description="Cyclic nucleotide-binding" evidence="12">
    <location>
        <begin position="106"/>
        <end position="236"/>
    </location>
</feature>
<dbReference type="PANTHER" id="PTHR11635:SF152">
    <property type="entry name" value="CAMP-DEPENDENT PROTEIN KINASE TYPE I REGULATORY SUBUNIT-RELATED"/>
    <property type="match status" value="1"/>
</dbReference>
<dbReference type="PANTHER" id="PTHR11635">
    <property type="entry name" value="CAMP-DEPENDENT PROTEIN KINASE REGULATORY CHAIN"/>
    <property type="match status" value="1"/>
</dbReference>
<dbReference type="GO" id="GO:0005634">
    <property type="term" value="C:nucleus"/>
    <property type="evidence" value="ECO:0007669"/>
    <property type="project" value="TreeGrafter"/>
</dbReference>
<evidence type="ECO:0000256" key="10">
    <source>
        <dbReference type="PIRSR" id="PIRSR000548-1"/>
    </source>
</evidence>
<dbReference type="PRINTS" id="PR00103">
    <property type="entry name" value="CAMPKINASE"/>
</dbReference>
<evidence type="ECO:0000256" key="2">
    <source>
        <dbReference type="ARBA" id="ARBA00020355"/>
    </source>
</evidence>
<evidence type="ECO:0000256" key="7">
    <source>
        <dbReference type="ARBA" id="ARBA00023149"/>
    </source>
</evidence>
<dbReference type="CDD" id="cd00038">
    <property type="entry name" value="CAP_ED"/>
    <property type="match status" value="2"/>
</dbReference>
<dbReference type="OrthoDB" id="417078at2759"/>
<keyword evidence="7 9" id="KW-0114">cAMP</keyword>
<dbReference type="GeneID" id="93571004"/>
<dbReference type="GO" id="GO:0034236">
    <property type="term" value="F:protein kinase A catalytic subunit binding"/>
    <property type="evidence" value="ECO:0007669"/>
    <property type="project" value="TreeGrafter"/>
</dbReference>
<dbReference type="PIRSF" id="PIRSF000548">
    <property type="entry name" value="PK_regulatory"/>
    <property type="match status" value="1"/>
</dbReference>
<dbReference type="InterPro" id="IPR018488">
    <property type="entry name" value="cNMP-bd_CS"/>
</dbReference>
<dbReference type="InterPro" id="IPR000595">
    <property type="entry name" value="cNMP-bd_dom"/>
</dbReference>
<feature type="binding site" evidence="10">
    <location>
        <position position="306"/>
    </location>
    <ligand>
        <name>3',5'-cyclic AMP</name>
        <dbReference type="ChEBI" id="CHEBI:58165"/>
        <label>2</label>
    </ligand>
</feature>
<feature type="binding site" evidence="10">
    <location>
        <position position="315"/>
    </location>
    <ligand>
        <name>3',5'-cyclic AMP</name>
        <dbReference type="ChEBI" id="CHEBI:58165"/>
        <label>2</label>
    </ligand>
</feature>
<dbReference type="PROSITE" id="PS50042">
    <property type="entry name" value="CNMP_BINDING_3"/>
    <property type="match status" value="2"/>
</dbReference>
<evidence type="ECO:0000256" key="3">
    <source>
        <dbReference type="ARBA" id="ARBA00022553"/>
    </source>
</evidence>
<feature type="region of interest" description="Disordered" evidence="11">
    <location>
        <begin position="1"/>
        <end position="62"/>
    </location>
</feature>
<protein>
    <recommendedName>
        <fullName evidence="2 9">cAMP-dependent protein kinase regulatory subunit</fullName>
    </recommendedName>
</protein>
<dbReference type="VEuPathDB" id="FungiDB:ASPBRDRAFT_133389"/>
<gene>
    <name evidence="13" type="ORF">ASPBRDRAFT_133389</name>
</gene>
<organism evidence="13 14">
    <name type="scientific">Aspergillus brasiliensis (strain CBS 101740 / IMI 381727 / IBT 21946)</name>
    <dbReference type="NCBI Taxonomy" id="767769"/>
    <lineage>
        <taxon>Eukaryota</taxon>
        <taxon>Fungi</taxon>
        <taxon>Dikarya</taxon>
        <taxon>Ascomycota</taxon>
        <taxon>Pezizomycotina</taxon>
        <taxon>Eurotiomycetes</taxon>
        <taxon>Eurotiomycetidae</taxon>
        <taxon>Eurotiales</taxon>
        <taxon>Aspergillaceae</taxon>
        <taxon>Aspergillus</taxon>
        <taxon>Aspergillus subgen. Circumdati</taxon>
    </lineage>
</organism>
<dbReference type="SUPFAM" id="SSF51206">
    <property type="entry name" value="cAMP-binding domain-like"/>
    <property type="match status" value="2"/>
</dbReference>
<name>A0A1L9UAA8_ASPBC</name>
<dbReference type="AlphaFoldDB" id="A0A1L9UAA8"/>
<dbReference type="PROSITE" id="PS00888">
    <property type="entry name" value="CNMP_BINDING_1"/>
    <property type="match status" value="2"/>
</dbReference>
<keyword evidence="3" id="KW-0597">Phosphoprotein</keyword>
<dbReference type="Pfam" id="PF00027">
    <property type="entry name" value="cNMP_binding"/>
    <property type="match status" value="2"/>
</dbReference>
<comment type="subunit">
    <text evidence="8 9">Tetramer, composed of 2 regulatory (R) and 2 catalytic (C) subunits. In the presence of cAMP it dissociates into 2 active monomeric C subunits and an R dimer.</text>
</comment>
<evidence type="ECO:0000256" key="8">
    <source>
        <dbReference type="ARBA" id="ARBA00025979"/>
    </source>
</evidence>
<feature type="domain" description="Cyclic nucleotide-binding" evidence="12">
    <location>
        <begin position="239"/>
        <end position="347"/>
    </location>
</feature>
<proteinExistence type="inferred from homology"/>
<keyword evidence="6 9" id="KW-0547">Nucleotide-binding</keyword>